<name>A0ACC1LWI9_9FUNG</name>
<gene>
    <name evidence="1" type="ORF">IWW38_005194</name>
</gene>
<proteinExistence type="predicted"/>
<accession>A0ACC1LWI9</accession>
<sequence>MSINNLGQSSVDRTSLDDWESMLSLVCWYATLGTISGQRRTDDEMGSFPIGKWRTGNSNSICSAKQNDFYDSTTFYNNIVKHFKEDEDYKLLERLATTIHKRLFANSHYGRSVCGTFPHNPIDEDDWDNDDIFDDDSDMVMSGSSNEASNTRPVPIDPFEERAKIWQDISGDLYECVKPFLKRSMELQQKSRDQSE</sequence>
<evidence type="ECO:0000313" key="1">
    <source>
        <dbReference type="EMBL" id="KAJ2886869.1"/>
    </source>
</evidence>
<dbReference type="Proteomes" id="UP001139981">
    <property type="component" value="Unassembled WGS sequence"/>
</dbReference>
<comment type="caution">
    <text evidence="1">The sequence shown here is derived from an EMBL/GenBank/DDBJ whole genome shotgun (WGS) entry which is preliminary data.</text>
</comment>
<evidence type="ECO:0000313" key="2">
    <source>
        <dbReference type="Proteomes" id="UP001139981"/>
    </source>
</evidence>
<keyword evidence="2" id="KW-1185">Reference proteome</keyword>
<dbReference type="EMBL" id="JANBVB010002291">
    <property type="protein sequence ID" value="KAJ2886869.1"/>
    <property type="molecule type" value="Genomic_DNA"/>
</dbReference>
<protein>
    <submittedName>
        <fullName evidence="1">Uncharacterized protein</fullName>
    </submittedName>
</protein>
<organism evidence="1 2">
    <name type="scientific">Coemansia aciculifera</name>
    <dbReference type="NCBI Taxonomy" id="417176"/>
    <lineage>
        <taxon>Eukaryota</taxon>
        <taxon>Fungi</taxon>
        <taxon>Fungi incertae sedis</taxon>
        <taxon>Zoopagomycota</taxon>
        <taxon>Kickxellomycotina</taxon>
        <taxon>Kickxellomycetes</taxon>
        <taxon>Kickxellales</taxon>
        <taxon>Kickxellaceae</taxon>
        <taxon>Coemansia</taxon>
    </lineage>
</organism>
<reference evidence="1" key="1">
    <citation type="submission" date="2022-07" db="EMBL/GenBank/DDBJ databases">
        <title>Phylogenomic reconstructions and comparative analyses of Kickxellomycotina fungi.</title>
        <authorList>
            <person name="Reynolds N.K."/>
            <person name="Stajich J.E."/>
            <person name="Barry K."/>
            <person name="Grigoriev I.V."/>
            <person name="Crous P."/>
            <person name="Smith M.E."/>
        </authorList>
    </citation>
    <scope>NUCLEOTIDE SEQUENCE</scope>
    <source>
        <strain evidence="1">CBS 190363</strain>
    </source>
</reference>